<keyword evidence="2 6" id="KW-0028">Amino-acid biosynthesis</keyword>
<dbReference type="Gene3D" id="3.40.50.10470">
    <property type="entry name" value="Translation initiation factor eif-2b, domain 2"/>
    <property type="match status" value="1"/>
</dbReference>
<dbReference type="HAMAP" id="MF_01678">
    <property type="entry name" value="Salvage_MtnA"/>
    <property type="match status" value="1"/>
</dbReference>
<evidence type="ECO:0000256" key="5">
    <source>
        <dbReference type="ARBA" id="ARBA00023242"/>
    </source>
</evidence>
<keyword evidence="1 6" id="KW-0963">Cytoplasm</keyword>
<keyword evidence="8" id="KW-1185">Reference proteome</keyword>
<dbReference type="GO" id="GO:0005737">
    <property type="term" value="C:cytoplasm"/>
    <property type="evidence" value="ECO:0007669"/>
    <property type="project" value="UniProtKB-SubCell"/>
</dbReference>
<dbReference type="OrthoDB" id="2461at2759"/>
<evidence type="ECO:0000256" key="1">
    <source>
        <dbReference type="ARBA" id="ARBA00022490"/>
    </source>
</evidence>
<dbReference type="EC" id="5.3.1.23" evidence="6"/>
<dbReference type="InterPro" id="IPR011559">
    <property type="entry name" value="Initiation_fac_2B_a/b/d"/>
</dbReference>
<dbReference type="AlphaFoldDB" id="A0A811L8Q2"/>
<comment type="catalytic activity">
    <reaction evidence="6">
        <text>5-(methylsulfanyl)-alpha-D-ribose 1-phosphate = 5-(methylsulfanyl)-D-ribulose 1-phosphate</text>
        <dbReference type="Rhea" id="RHEA:19989"/>
        <dbReference type="ChEBI" id="CHEBI:58533"/>
        <dbReference type="ChEBI" id="CHEBI:58548"/>
        <dbReference type="EC" id="5.3.1.23"/>
    </reaction>
</comment>
<keyword evidence="4 6" id="KW-0413">Isomerase</keyword>
<evidence type="ECO:0000256" key="2">
    <source>
        <dbReference type="ARBA" id="ARBA00022605"/>
    </source>
</evidence>
<name>A0A811L8Q2_9BILA</name>
<comment type="subcellular location">
    <subcellularLocation>
        <location evidence="6">Cytoplasm</location>
    </subcellularLocation>
    <subcellularLocation>
        <location evidence="6">Nucleus</location>
    </subcellularLocation>
</comment>
<dbReference type="FunFam" id="3.40.50.10470:FF:000003">
    <property type="entry name" value="Methylthioribose-1-phosphate isomerase"/>
    <property type="match status" value="1"/>
</dbReference>
<dbReference type="UniPathway" id="UPA00904">
    <property type="reaction ID" value="UER00874"/>
</dbReference>
<comment type="similarity">
    <text evidence="6">Belongs to the eIF-2B alpha/beta/delta subunits family. MtnA subfamily.</text>
</comment>
<dbReference type="InterPro" id="IPR000649">
    <property type="entry name" value="IF-2B-related"/>
</dbReference>
<organism evidence="7 8">
    <name type="scientific">Bursaphelenchus okinawaensis</name>
    <dbReference type="NCBI Taxonomy" id="465554"/>
    <lineage>
        <taxon>Eukaryota</taxon>
        <taxon>Metazoa</taxon>
        <taxon>Ecdysozoa</taxon>
        <taxon>Nematoda</taxon>
        <taxon>Chromadorea</taxon>
        <taxon>Rhabditida</taxon>
        <taxon>Tylenchina</taxon>
        <taxon>Tylenchomorpha</taxon>
        <taxon>Aphelenchoidea</taxon>
        <taxon>Aphelenchoididae</taxon>
        <taxon>Bursaphelenchus</taxon>
    </lineage>
</organism>
<dbReference type="EMBL" id="CAJFDH010000005">
    <property type="protein sequence ID" value="CAD5223916.1"/>
    <property type="molecule type" value="Genomic_DNA"/>
</dbReference>
<feature type="site" description="Transition state stabilizer" evidence="6">
    <location>
        <position position="197"/>
    </location>
</feature>
<keyword evidence="5 6" id="KW-0539">Nucleus</keyword>
<protein>
    <recommendedName>
        <fullName evidence="6">Methylthioribose-1-phosphate isomerase</fullName>
        <shortName evidence="6">M1Pi</shortName>
        <shortName evidence="6">MTR-1-P isomerase</shortName>
        <ecNumber evidence="6">5.3.1.23</ecNumber>
    </recommendedName>
    <alternativeName>
        <fullName evidence="6">S-methyl-5-thioribose-1-phosphate isomerase</fullName>
    </alternativeName>
    <alternativeName>
        <fullName evidence="6">Translation initiation factor eIF-2B subunit alpha/beta/delta-like protein</fullName>
    </alternativeName>
</protein>
<dbReference type="PANTHER" id="PTHR43475:SF1">
    <property type="entry name" value="METHYLTHIORIBOSE-1-PHOSPHATE ISOMERASE"/>
    <property type="match status" value="1"/>
</dbReference>
<evidence type="ECO:0000256" key="3">
    <source>
        <dbReference type="ARBA" id="ARBA00023167"/>
    </source>
</evidence>
<dbReference type="InterPro" id="IPR027363">
    <property type="entry name" value="M1Pi_N"/>
</dbReference>
<evidence type="ECO:0000313" key="8">
    <source>
        <dbReference type="Proteomes" id="UP000614601"/>
    </source>
</evidence>
<comment type="pathway">
    <text evidence="6">Amino-acid biosynthesis; L-methionine biosynthesis via salvage pathway; L-methionine from S-methyl-5-thio-alpha-D-ribose 1-phosphate: step 1/6.</text>
</comment>
<dbReference type="SUPFAM" id="SSF100950">
    <property type="entry name" value="NagB/RpiA/CoA transferase-like"/>
    <property type="match status" value="1"/>
</dbReference>
<dbReference type="NCBIfam" id="TIGR00512">
    <property type="entry name" value="salvage_mtnA"/>
    <property type="match status" value="1"/>
</dbReference>
<evidence type="ECO:0000256" key="6">
    <source>
        <dbReference type="HAMAP-Rule" id="MF_03119"/>
    </source>
</evidence>
<dbReference type="EMBL" id="CAJFCW020000005">
    <property type="protein sequence ID" value="CAG9119127.1"/>
    <property type="molecule type" value="Genomic_DNA"/>
</dbReference>
<dbReference type="InterPro" id="IPR042529">
    <property type="entry name" value="IF_2B-like_C"/>
</dbReference>
<dbReference type="Proteomes" id="UP000783686">
    <property type="component" value="Unassembled WGS sequence"/>
</dbReference>
<comment type="caution">
    <text evidence="7">The sequence shown here is derived from an EMBL/GenBank/DDBJ whole genome shotgun (WGS) entry which is preliminary data.</text>
</comment>
<dbReference type="InterPro" id="IPR037171">
    <property type="entry name" value="NagB/RpiA_transferase-like"/>
</dbReference>
<dbReference type="NCBIfam" id="NF004326">
    <property type="entry name" value="PRK05720.1"/>
    <property type="match status" value="1"/>
</dbReference>
<feature type="active site" description="Proton donor" evidence="6">
    <location>
        <position position="277"/>
    </location>
</feature>
<dbReference type="GO" id="GO:0046523">
    <property type="term" value="F:S-methyl-5-thioribose-1-phosphate isomerase activity"/>
    <property type="evidence" value="ECO:0007669"/>
    <property type="project" value="UniProtKB-UniRule"/>
</dbReference>
<dbReference type="Proteomes" id="UP000614601">
    <property type="component" value="Unassembled WGS sequence"/>
</dbReference>
<dbReference type="GO" id="GO:0019509">
    <property type="term" value="P:L-methionine salvage from methylthioadenosine"/>
    <property type="evidence" value="ECO:0007669"/>
    <property type="project" value="UniProtKB-UniRule"/>
</dbReference>
<evidence type="ECO:0000256" key="4">
    <source>
        <dbReference type="ARBA" id="ARBA00023235"/>
    </source>
</evidence>
<dbReference type="PANTHER" id="PTHR43475">
    <property type="entry name" value="METHYLTHIORIBOSE-1-PHOSPHATE ISOMERASE"/>
    <property type="match status" value="1"/>
</dbReference>
<dbReference type="FunFam" id="1.20.120.420:FF:000003">
    <property type="entry name" value="Methylthioribose-1-phosphate isomerase"/>
    <property type="match status" value="1"/>
</dbReference>
<dbReference type="Pfam" id="PF01008">
    <property type="entry name" value="IF-2B"/>
    <property type="match status" value="1"/>
</dbReference>
<accession>A0A811L8Q2</accession>
<dbReference type="InterPro" id="IPR005251">
    <property type="entry name" value="IF-M1Pi"/>
</dbReference>
<evidence type="ECO:0000313" key="7">
    <source>
        <dbReference type="EMBL" id="CAD5223916.1"/>
    </source>
</evidence>
<comment type="function">
    <text evidence="6">Catalyzes the interconversion of methylthioribose-1-phosphate (MTR-1-P) into methylthioribulose-1-phosphate (MTRu-1-P).</text>
</comment>
<gene>
    <name evidence="7" type="ORF">BOKJ2_LOCUS10686</name>
</gene>
<keyword evidence="3 6" id="KW-0486">Methionine biosynthesis</keyword>
<sequence>MASTYNGFVFEAVNYDGSVHKWDDMSKAPLTFATLRYDSEKKTLQVLDQLKLPTEHVYIDVNNVTDAFNVIRRMNVRGAPLIATVALLGLAIDLEHNPESKTGPVLDYIKKSCEYLKQSRPTAVNLTNEILALFEFLNSIEGDSDDDIRKKVQDRSFELYQVEREENDKLLRESTICVEHNVPENVKGGKLNVITICNTGALATSSFGTALGVIKALHDRNHLEKAYCLETRPYLQGSRLTAFELSSQKIPHTLISDNMAAYLMKTKPIHAVLVGADQIAANGDTANKIGTYQLAVSAKHHGIPFYVIAPTSSINFRIKSGDEIKVEERPADELKKINGKLIAPEDTPVWNPAFDITPNELISAILTEKGNSLPKDLTLLA</sequence>
<dbReference type="Gene3D" id="1.20.120.420">
    <property type="entry name" value="translation initiation factor eif-2b, domain 1"/>
    <property type="match status" value="1"/>
</dbReference>
<reference evidence="7" key="1">
    <citation type="submission" date="2020-09" db="EMBL/GenBank/DDBJ databases">
        <authorList>
            <person name="Kikuchi T."/>
        </authorList>
    </citation>
    <scope>NUCLEOTIDE SEQUENCE</scope>
    <source>
        <strain evidence="7">SH1</strain>
    </source>
</reference>
<proteinExistence type="inferred from homology"/>
<dbReference type="GO" id="GO:0005634">
    <property type="term" value="C:nucleus"/>
    <property type="evidence" value="ECO:0007669"/>
    <property type="project" value="UniProtKB-SubCell"/>
</dbReference>
<dbReference type="NCBIfam" id="TIGR00524">
    <property type="entry name" value="eIF-2B_rel"/>
    <property type="match status" value="1"/>
</dbReference>